<evidence type="ECO:0000256" key="1">
    <source>
        <dbReference type="ARBA" id="ARBA00004141"/>
    </source>
</evidence>
<dbReference type="OrthoDB" id="4564at2759"/>
<keyword evidence="5" id="KW-0406">Ion transport</keyword>
<keyword evidence="9" id="KW-0407">Ion channel</keyword>
<dbReference type="EMBL" id="SMOL01000160">
    <property type="protein sequence ID" value="KAB2625860.1"/>
    <property type="molecule type" value="Genomic_DNA"/>
</dbReference>
<evidence type="ECO:0000256" key="8">
    <source>
        <dbReference type="ARBA" id="ARBA00023214"/>
    </source>
</evidence>
<keyword evidence="4" id="KW-1133">Transmembrane helix</keyword>
<reference evidence="10 11" key="3">
    <citation type="submission" date="2019-11" db="EMBL/GenBank/DDBJ databases">
        <title>A de novo genome assembly of a pear dwarfing rootstock.</title>
        <authorList>
            <person name="Wang F."/>
            <person name="Wang J."/>
            <person name="Li S."/>
            <person name="Zhang Y."/>
            <person name="Fang M."/>
            <person name="Ma L."/>
            <person name="Zhao Y."/>
            <person name="Jiang S."/>
        </authorList>
    </citation>
    <scope>NUCLEOTIDE SEQUENCE [LARGE SCALE GENOMIC DNA]</scope>
    <source>
        <strain evidence="10">S2</strain>
        <tissue evidence="10">Leaf</tissue>
    </source>
</reference>
<name>A0A5N5HK21_9ROSA</name>
<gene>
    <name evidence="10" type="ORF">D8674_017520</name>
</gene>
<evidence type="ECO:0000313" key="11">
    <source>
        <dbReference type="Proteomes" id="UP000327157"/>
    </source>
</evidence>
<evidence type="ECO:0000256" key="6">
    <source>
        <dbReference type="ARBA" id="ARBA00023136"/>
    </source>
</evidence>
<comment type="caution">
    <text evidence="10">The sequence shown here is derived from an EMBL/GenBank/DDBJ whole genome shotgun (WGS) entry which is preliminary data.</text>
</comment>
<accession>A0A5N5HK21</accession>
<keyword evidence="8" id="KW-0868">Chloride</keyword>
<evidence type="ECO:0000313" key="10">
    <source>
        <dbReference type="EMBL" id="KAB2625860.1"/>
    </source>
</evidence>
<dbReference type="GO" id="GO:0034707">
    <property type="term" value="C:chloride channel complex"/>
    <property type="evidence" value="ECO:0007669"/>
    <property type="project" value="UniProtKB-KW"/>
</dbReference>
<keyword evidence="2" id="KW-0813">Transport</keyword>
<keyword evidence="6" id="KW-0472">Membrane</keyword>
<organism evidence="10 11">
    <name type="scientific">Pyrus ussuriensis x Pyrus communis</name>
    <dbReference type="NCBI Taxonomy" id="2448454"/>
    <lineage>
        <taxon>Eukaryota</taxon>
        <taxon>Viridiplantae</taxon>
        <taxon>Streptophyta</taxon>
        <taxon>Embryophyta</taxon>
        <taxon>Tracheophyta</taxon>
        <taxon>Spermatophyta</taxon>
        <taxon>Magnoliopsida</taxon>
        <taxon>eudicotyledons</taxon>
        <taxon>Gunneridae</taxon>
        <taxon>Pentapetalae</taxon>
        <taxon>rosids</taxon>
        <taxon>fabids</taxon>
        <taxon>Rosales</taxon>
        <taxon>Rosaceae</taxon>
        <taxon>Amygdaloideae</taxon>
        <taxon>Maleae</taxon>
        <taxon>Pyrus</taxon>
    </lineage>
</organism>
<dbReference type="SUPFAM" id="SSF81340">
    <property type="entry name" value="Clc chloride channel"/>
    <property type="match status" value="1"/>
</dbReference>
<evidence type="ECO:0000256" key="2">
    <source>
        <dbReference type="ARBA" id="ARBA00022448"/>
    </source>
</evidence>
<dbReference type="GO" id="GO:0009535">
    <property type="term" value="C:chloroplast thylakoid membrane"/>
    <property type="evidence" value="ECO:0007669"/>
    <property type="project" value="TreeGrafter"/>
</dbReference>
<evidence type="ECO:0000256" key="9">
    <source>
        <dbReference type="ARBA" id="ARBA00023303"/>
    </source>
</evidence>
<dbReference type="PANTHER" id="PTHR43427:SF6">
    <property type="entry name" value="CHLORIDE CHANNEL PROTEIN CLC-E"/>
    <property type="match status" value="1"/>
</dbReference>
<dbReference type="InterPro" id="IPR014743">
    <property type="entry name" value="Cl-channel_core"/>
</dbReference>
<dbReference type="InterPro" id="IPR050368">
    <property type="entry name" value="ClC-type_chloride_channel"/>
</dbReference>
<reference evidence="11" key="2">
    <citation type="submission" date="2019-10" db="EMBL/GenBank/DDBJ databases">
        <title>A de novo genome assembly of a pear dwarfing rootstock.</title>
        <authorList>
            <person name="Wang F."/>
            <person name="Wang J."/>
            <person name="Li S."/>
            <person name="Zhang Y."/>
            <person name="Fang M."/>
            <person name="Ma L."/>
            <person name="Zhao Y."/>
            <person name="Jiang S."/>
        </authorList>
    </citation>
    <scope>NUCLEOTIDE SEQUENCE [LARGE SCALE GENOMIC DNA]</scope>
</reference>
<dbReference type="InterPro" id="IPR001807">
    <property type="entry name" value="ClC"/>
</dbReference>
<proteinExistence type="predicted"/>
<dbReference type="Proteomes" id="UP000327157">
    <property type="component" value="Chromosome 16"/>
</dbReference>
<comment type="subcellular location">
    <subcellularLocation>
        <location evidence="1">Membrane</location>
        <topology evidence="1">Multi-pass membrane protein</topology>
    </subcellularLocation>
</comment>
<dbReference type="PANTHER" id="PTHR43427">
    <property type="entry name" value="CHLORIDE CHANNEL PROTEIN CLC-E"/>
    <property type="match status" value="1"/>
</dbReference>
<dbReference type="AlphaFoldDB" id="A0A5N5HK21"/>
<dbReference type="Gene3D" id="1.10.3080.10">
    <property type="entry name" value="Clc chloride channel"/>
    <property type="match status" value="1"/>
</dbReference>
<keyword evidence="7" id="KW-0869">Chloride channel</keyword>
<sequence>MGMPISVFDGFKAASCPFVKAIAACVTLGTGNSLGPEVLALRLELLFVLRLIKVHKEGSLMGLLEFLLSPSPPNSSSISLVNTTSMVILSAVIASVVSEAGLCSEPAFKCTSYMLVFVDNLHKTVGLPKFSFPIVGGLAIGLMALAYSEILYWGFESVDILLESRPLEKGLSADLLLQLVVVKIGATPLCRASGLDGAYYAPSLFIGAATGMSYGKNISSAVAQSNPILHISVLEVASSQAYGLAMAKLHRDEEWRSPLRSSENMPRTES</sequence>
<evidence type="ECO:0000256" key="4">
    <source>
        <dbReference type="ARBA" id="ARBA00022989"/>
    </source>
</evidence>
<protein>
    <submittedName>
        <fullName evidence="10">Chloride channel protein CLC-e-like</fullName>
    </submittedName>
</protein>
<keyword evidence="11" id="KW-1185">Reference proteome</keyword>
<keyword evidence="3" id="KW-0812">Transmembrane</keyword>
<dbReference type="Pfam" id="PF00654">
    <property type="entry name" value="Voltage_CLC"/>
    <property type="match status" value="1"/>
</dbReference>
<dbReference type="GO" id="GO:0005254">
    <property type="term" value="F:chloride channel activity"/>
    <property type="evidence" value="ECO:0007669"/>
    <property type="project" value="UniProtKB-KW"/>
</dbReference>
<reference evidence="10 11" key="1">
    <citation type="submission" date="2019-09" db="EMBL/GenBank/DDBJ databases">
        <authorList>
            <person name="Ou C."/>
        </authorList>
    </citation>
    <scope>NUCLEOTIDE SEQUENCE [LARGE SCALE GENOMIC DNA]</scope>
    <source>
        <strain evidence="10">S2</strain>
        <tissue evidence="10">Leaf</tissue>
    </source>
</reference>
<evidence type="ECO:0000256" key="5">
    <source>
        <dbReference type="ARBA" id="ARBA00023065"/>
    </source>
</evidence>
<evidence type="ECO:0000256" key="7">
    <source>
        <dbReference type="ARBA" id="ARBA00023173"/>
    </source>
</evidence>
<evidence type="ECO:0000256" key="3">
    <source>
        <dbReference type="ARBA" id="ARBA00022692"/>
    </source>
</evidence>